<evidence type="ECO:0000313" key="2">
    <source>
        <dbReference type="Proteomes" id="UP000183940"/>
    </source>
</evidence>
<dbReference type="STRING" id="1925591.BI308_18635"/>
<proteinExistence type="predicted"/>
<comment type="caution">
    <text evidence="1">The sequence shown here is derived from an EMBL/GenBank/DDBJ whole genome shotgun (WGS) entry which is preliminary data.</text>
</comment>
<sequence length="94" mass="10587">MTHERNTEGLRPIRSKWKSTNKTKAIRVPEDLAEDILDYARKLDAEESDSGQLTESPDVSLVKNILNEALSLKANAGTKIKEKIREALEVIELL</sequence>
<dbReference type="Proteomes" id="UP000183940">
    <property type="component" value="Unassembled WGS sequence"/>
</dbReference>
<protein>
    <submittedName>
        <fullName evidence="1">Uncharacterized protein</fullName>
    </submittedName>
</protein>
<reference evidence="1" key="1">
    <citation type="submission" date="2016-10" db="EMBL/GenBank/DDBJ databases">
        <title>CRISPR-Cas defence system in Roseofilum reptotaenium: evidence of a bacteriophage-cyanobacterium arms race in the coral black band disease.</title>
        <authorList>
            <person name="Buerger P."/>
            <person name="Wood-Charlson E.M."/>
            <person name="Weynberg K.D."/>
            <person name="Willis B."/>
            <person name="Van Oppen M.J."/>
        </authorList>
    </citation>
    <scope>NUCLEOTIDE SEQUENCE [LARGE SCALE GENOMIC DNA]</scope>
    <source>
        <strain evidence="1">AO1-A</strain>
    </source>
</reference>
<dbReference type="AlphaFoldDB" id="A0A1L9QN72"/>
<gene>
    <name evidence="1" type="ORF">BI308_18635</name>
</gene>
<name>A0A1L9QN72_9CYAN</name>
<evidence type="ECO:0000313" key="1">
    <source>
        <dbReference type="EMBL" id="OJJ24099.1"/>
    </source>
</evidence>
<organism evidence="1 2">
    <name type="scientific">Roseofilum reptotaenium AO1-A</name>
    <dbReference type="NCBI Taxonomy" id="1925591"/>
    <lineage>
        <taxon>Bacteria</taxon>
        <taxon>Bacillati</taxon>
        <taxon>Cyanobacteriota</taxon>
        <taxon>Cyanophyceae</taxon>
        <taxon>Desertifilales</taxon>
        <taxon>Desertifilaceae</taxon>
        <taxon>Roseofilum</taxon>
    </lineage>
</organism>
<accession>A0A1L9QN72</accession>
<dbReference type="EMBL" id="MLAW01000038">
    <property type="protein sequence ID" value="OJJ24099.1"/>
    <property type="molecule type" value="Genomic_DNA"/>
</dbReference>
<keyword evidence="2" id="KW-1185">Reference proteome</keyword>